<dbReference type="HAMAP" id="MF_00183">
    <property type="entry name" value="DXP_reductoisom"/>
    <property type="match status" value="1"/>
</dbReference>
<name>A0ABP6R833_9MICC</name>
<evidence type="ECO:0000256" key="5">
    <source>
        <dbReference type="ARBA" id="ARBA00023002"/>
    </source>
</evidence>
<dbReference type="EMBL" id="BAAAYG010000002">
    <property type="protein sequence ID" value="GAA3280119.1"/>
    <property type="molecule type" value="Genomic_DNA"/>
</dbReference>
<feature type="region of interest" description="Disordered" evidence="10">
    <location>
        <begin position="1"/>
        <end position="29"/>
    </location>
</feature>
<evidence type="ECO:0000259" key="13">
    <source>
        <dbReference type="Pfam" id="PF13288"/>
    </source>
</evidence>
<feature type="domain" description="DXP reductoisomerase C-terminal" evidence="13">
    <location>
        <begin position="337"/>
        <end position="454"/>
    </location>
</feature>
<keyword evidence="7 9" id="KW-0414">Isoprene biosynthesis</keyword>
<feature type="binding site" evidence="9">
    <location>
        <position position="184"/>
    </location>
    <ligand>
        <name>NADPH</name>
        <dbReference type="ChEBI" id="CHEBI:57783"/>
    </ligand>
</feature>
<proteinExistence type="inferred from homology"/>
<comment type="cofactor">
    <cofactor evidence="9">
        <name>Mg(2+)</name>
        <dbReference type="ChEBI" id="CHEBI:18420"/>
    </cofactor>
    <cofactor evidence="9">
        <name>Mn(2+)</name>
        <dbReference type="ChEBI" id="CHEBI:29035"/>
    </cofactor>
</comment>
<evidence type="ECO:0000256" key="8">
    <source>
        <dbReference type="ARBA" id="ARBA00048543"/>
    </source>
</evidence>
<evidence type="ECO:0000313" key="15">
    <source>
        <dbReference type="Proteomes" id="UP001501736"/>
    </source>
</evidence>
<keyword evidence="5 9" id="KW-0560">Oxidoreductase</keyword>
<feature type="binding site" evidence="9">
    <location>
        <position position="280"/>
    </location>
    <ligand>
        <name>NADPH</name>
        <dbReference type="ChEBI" id="CHEBI:57783"/>
    </ligand>
</feature>
<dbReference type="InterPro" id="IPR013512">
    <property type="entry name" value="DXP_reductoisomerase_N"/>
</dbReference>
<evidence type="ECO:0000313" key="14">
    <source>
        <dbReference type="EMBL" id="GAA3280119.1"/>
    </source>
</evidence>
<feature type="compositionally biased region" description="Low complexity" evidence="10">
    <location>
        <begin position="9"/>
        <end position="29"/>
    </location>
</feature>
<feature type="binding site" evidence="9">
    <location>
        <position position="211"/>
    </location>
    <ligand>
        <name>Mn(2+)</name>
        <dbReference type="ChEBI" id="CHEBI:29035"/>
    </ligand>
</feature>
<feature type="binding site" evidence="9">
    <location>
        <position position="292"/>
    </location>
    <ligand>
        <name>1-deoxy-D-xylulose 5-phosphate</name>
        <dbReference type="ChEBI" id="CHEBI:57792"/>
    </ligand>
</feature>
<feature type="binding site" evidence="9">
    <location>
        <position position="66"/>
    </location>
    <ligand>
        <name>NADPH</name>
        <dbReference type="ChEBI" id="CHEBI:57783"/>
    </ligand>
</feature>
<dbReference type="PIRSF" id="PIRSF006205">
    <property type="entry name" value="Dxp_reductismrs"/>
    <property type="match status" value="1"/>
</dbReference>
<dbReference type="Pfam" id="PF08436">
    <property type="entry name" value="DXP_redisom_C"/>
    <property type="match status" value="1"/>
</dbReference>
<evidence type="ECO:0000256" key="10">
    <source>
        <dbReference type="SAM" id="MobiDB-lite"/>
    </source>
</evidence>
<dbReference type="InterPro" id="IPR026877">
    <property type="entry name" value="DXPR_C"/>
</dbReference>
<dbReference type="InterPro" id="IPR013644">
    <property type="entry name" value="DXP_reductoisomerase_C"/>
</dbReference>
<evidence type="ECO:0000256" key="1">
    <source>
        <dbReference type="ARBA" id="ARBA00005094"/>
    </source>
</evidence>
<feature type="binding site" evidence="9">
    <location>
        <position position="90"/>
    </location>
    <ligand>
        <name>NADPH</name>
        <dbReference type="ChEBI" id="CHEBI:57783"/>
    </ligand>
</feature>
<evidence type="ECO:0000259" key="12">
    <source>
        <dbReference type="Pfam" id="PF08436"/>
    </source>
</evidence>
<feature type="binding site" evidence="9">
    <location>
        <position position="209"/>
    </location>
    <ligand>
        <name>Mn(2+)</name>
        <dbReference type="ChEBI" id="CHEBI:29035"/>
    </ligand>
</feature>
<dbReference type="PANTHER" id="PTHR30525">
    <property type="entry name" value="1-DEOXY-D-XYLULOSE 5-PHOSPHATE REDUCTOISOMERASE"/>
    <property type="match status" value="1"/>
</dbReference>
<feature type="binding site" evidence="9">
    <location>
        <position position="287"/>
    </location>
    <ligand>
        <name>1-deoxy-D-xylulose 5-phosphate</name>
        <dbReference type="ChEBI" id="CHEBI:57792"/>
    </ligand>
</feature>
<dbReference type="Pfam" id="PF13288">
    <property type="entry name" value="DXPR_C"/>
    <property type="match status" value="1"/>
</dbReference>
<keyword evidence="15" id="KW-1185">Reference proteome</keyword>
<dbReference type="Proteomes" id="UP001501736">
    <property type="component" value="Unassembled WGS sequence"/>
</dbReference>
<comment type="similarity">
    <text evidence="2 9">Belongs to the DXR family.</text>
</comment>
<evidence type="ECO:0000256" key="4">
    <source>
        <dbReference type="ARBA" id="ARBA00022857"/>
    </source>
</evidence>
<comment type="caution">
    <text evidence="9">Lacks conserved residue(s) required for the propagation of feature annotation.</text>
</comment>
<keyword evidence="9" id="KW-0460">Magnesium</keyword>
<feature type="binding site" evidence="9">
    <location>
        <position position="211"/>
    </location>
    <ligand>
        <name>1-deoxy-D-xylulose 5-phosphate</name>
        <dbReference type="ChEBI" id="CHEBI:57792"/>
    </ligand>
</feature>
<feature type="binding site" evidence="9">
    <location>
        <position position="185"/>
    </location>
    <ligand>
        <name>1-deoxy-D-xylulose 5-phosphate</name>
        <dbReference type="ChEBI" id="CHEBI:57792"/>
    </ligand>
</feature>
<feature type="binding site" evidence="9">
    <location>
        <position position="296"/>
    </location>
    <ligand>
        <name>Mn(2+)</name>
        <dbReference type="ChEBI" id="CHEBI:29035"/>
    </ligand>
</feature>
<dbReference type="InterPro" id="IPR036291">
    <property type="entry name" value="NAD(P)-bd_dom_sf"/>
</dbReference>
<comment type="caution">
    <text evidence="14">The sequence shown here is derived from an EMBL/GenBank/DDBJ whole genome shotgun (WGS) entry which is preliminary data.</text>
</comment>
<feature type="domain" description="1-deoxy-D-xylulose 5-phosphate reductoisomerase C-terminal" evidence="12">
    <location>
        <begin position="205"/>
        <end position="304"/>
    </location>
</feature>
<feature type="binding site" evidence="9">
    <location>
        <position position="186"/>
    </location>
    <ligand>
        <name>NADPH</name>
        <dbReference type="ChEBI" id="CHEBI:57783"/>
    </ligand>
</feature>
<feature type="binding site" evidence="9">
    <location>
        <position position="293"/>
    </location>
    <ligand>
        <name>1-deoxy-D-xylulose 5-phosphate</name>
        <dbReference type="ChEBI" id="CHEBI:57792"/>
    </ligand>
</feature>
<gene>
    <name evidence="9 14" type="primary">dxr</name>
    <name evidence="14" type="ORF">GCM10020260_03960</name>
</gene>
<dbReference type="Gene3D" id="1.10.1740.10">
    <property type="match status" value="1"/>
</dbReference>
<evidence type="ECO:0000256" key="2">
    <source>
        <dbReference type="ARBA" id="ARBA00006825"/>
    </source>
</evidence>
<protein>
    <recommendedName>
        <fullName evidence="9">1-deoxy-D-xylulose 5-phosphate reductoisomerase</fullName>
        <shortName evidence="9">DXP reductoisomerase</shortName>
        <ecNumber evidence="9">1.1.1.267</ecNumber>
    </recommendedName>
    <alternativeName>
        <fullName evidence="9">1-deoxyxylulose-5-phosphate reductoisomerase</fullName>
    </alternativeName>
    <alternativeName>
        <fullName evidence="9">2-C-methyl-D-erythritol 4-phosphate synthase</fullName>
    </alternativeName>
</protein>
<evidence type="ECO:0000256" key="7">
    <source>
        <dbReference type="ARBA" id="ARBA00023229"/>
    </source>
</evidence>
<organism evidence="14 15">
    <name type="scientific">Nesterenkonia halobia</name>
    <dbReference type="NCBI Taxonomy" id="37922"/>
    <lineage>
        <taxon>Bacteria</taxon>
        <taxon>Bacillati</taxon>
        <taxon>Actinomycetota</taxon>
        <taxon>Actinomycetes</taxon>
        <taxon>Micrococcales</taxon>
        <taxon>Micrococcaceae</taxon>
        <taxon>Nesterenkonia</taxon>
    </lineage>
</organism>
<evidence type="ECO:0000259" key="11">
    <source>
        <dbReference type="Pfam" id="PF02670"/>
    </source>
</evidence>
<keyword evidence="3 9" id="KW-0479">Metal-binding</keyword>
<comment type="pathway">
    <text evidence="1 9">Isoprenoid biosynthesis; isopentenyl diphosphate biosynthesis via DXP pathway; isopentenyl diphosphate from 1-deoxy-D-xylulose 5-phosphate: step 1/6.</text>
</comment>
<feature type="binding site" evidence="9">
    <location>
        <position position="210"/>
    </location>
    <ligand>
        <name>1-deoxy-D-xylulose 5-phosphate</name>
        <dbReference type="ChEBI" id="CHEBI:57792"/>
    </ligand>
</feature>
<feature type="binding site" evidence="9">
    <location>
        <position position="65"/>
    </location>
    <ligand>
        <name>NADPH</name>
        <dbReference type="ChEBI" id="CHEBI:57783"/>
    </ligand>
</feature>
<comment type="function">
    <text evidence="9">Catalyzes the NADPH-dependent rearrangement and reduction of 1-deoxy-D-xylulose-5-phosphate (DXP) to 2-C-methyl-D-erythritol 4-phosphate (MEP).</text>
</comment>
<feature type="binding site" evidence="9">
    <location>
        <position position="251"/>
    </location>
    <ligand>
        <name>1-deoxy-D-xylulose 5-phosphate</name>
        <dbReference type="ChEBI" id="CHEBI:57792"/>
    </ligand>
</feature>
<sequence>MQSSRNPDADPSPAAAGPDAAGPDAAAAAVADAADPAAVEHLAARLPSTAETGVRRLALLGSTGSIGTQALQVVAANPGRFEVLALAAGRATEQLAAQVAATGATVVGIAVDGGTAENPQNPPLVEALADAGVGHEIQIHTGEDAAEACAGVGADVVLNGMTGSVGLRPTLAALDSGATLALANKESLVVGGALVAAAVQRPGQVVPVDSEHSALAQALSSGRHERGLCAATHMPHQPGASEVHRLIITASGGPFRGWDAARLAEVTPRQALRHPNFSMGRMVTTNSATMVNKALEVVEAHLLFDVPLEDIVPVVHPQQIIHSLVEFRDGSTLAQAGPPRMLVPIALGLSWPHRLAAVDEPVDWTRPMSWDFEPLDDAAFPAVRLAKQAAAASPTHMAVYNAANEQAVEAFHAGRLSFPGILATVQEVLAAHDGGTAPTPSLEDVLGAEQQARALAEEHIAAARRTVGG</sequence>
<comment type="catalytic activity">
    <reaction evidence="8">
        <text>2-C-methyl-D-erythritol 4-phosphate + NADP(+) = 1-deoxy-D-xylulose 5-phosphate + NADPH + H(+)</text>
        <dbReference type="Rhea" id="RHEA:13717"/>
        <dbReference type="ChEBI" id="CHEBI:15378"/>
        <dbReference type="ChEBI" id="CHEBI:57783"/>
        <dbReference type="ChEBI" id="CHEBI:57792"/>
        <dbReference type="ChEBI" id="CHEBI:58262"/>
        <dbReference type="ChEBI" id="CHEBI:58349"/>
        <dbReference type="EC" id="1.1.1.267"/>
    </reaction>
    <physiologicalReaction direction="right-to-left" evidence="8">
        <dbReference type="Rhea" id="RHEA:13719"/>
    </physiologicalReaction>
</comment>
<dbReference type="NCBIfam" id="TIGR00243">
    <property type="entry name" value="Dxr"/>
    <property type="match status" value="1"/>
</dbReference>
<dbReference type="RefSeq" id="WP_344717602.1">
    <property type="nucleotide sequence ID" value="NZ_BAAAYG010000002.1"/>
</dbReference>
<evidence type="ECO:0000256" key="9">
    <source>
        <dbReference type="HAMAP-Rule" id="MF_00183"/>
    </source>
</evidence>
<dbReference type="SUPFAM" id="SSF69055">
    <property type="entry name" value="1-deoxy-D-xylulose-5-phosphate reductoisomerase, C-terminal domain"/>
    <property type="match status" value="1"/>
</dbReference>
<feature type="binding site" evidence="9">
    <location>
        <position position="64"/>
    </location>
    <ligand>
        <name>NADPH</name>
        <dbReference type="ChEBI" id="CHEBI:57783"/>
    </ligand>
</feature>
<keyword evidence="4 9" id="KW-0521">NADP</keyword>
<dbReference type="Pfam" id="PF02670">
    <property type="entry name" value="DXP_reductoisom"/>
    <property type="match status" value="1"/>
</dbReference>
<dbReference type="InterPro" id="IPR036169">
    <property type="entry name" value="DXPR_C_sf"/>
</dbReference>
<dbReference type="PANTHER" id="PTHR30525:SF0">
    <property type="entry name" value="1-DEOXY-D-XYLULOSE 5-PHOSPHATE REDUCTOISOMERASE, CHLOROPLASTIC"/>
    <property type="match status" value="1"/>
</dbReference>
<feature type="binding site" evidence="9">
    <location>
        <position position="274"/>
    </location>
    <ligand>
        <name>1-deoxy-D-xylulose 5-phosphate</name>
        <dbReference type="ChEBI" id="CHEBI:57792"/>
    </ligand>
</feature>
<feature type="binding site" evidence="9">
    <location>
        <position position="63"/>
    </location>
    <ligand>
        <name>NADPH</name>
        <dbReference type="ChEBI" id="CHEBI:57783"/>
    </ligand>
</feature>
<dbReference type="SUPFAM" id="SSF51735">
    <property type="entry name" value="NAD(P)-binding Rossmann-fold domains"/>
    <property type="match status" value="1"/>
</dbReference>
<accession>A0ABP6R833</accession>
<evidence type="ECO:0000256" key="3">
    <source>
        <dbReference type="ARBA" id="ARBA00022723"/>
    </source>
</evidence>
<evidence type="ECO:0000256" key="6">
    <source>
        <dbReference type="ARBA" id="ARBA00023211"/>
    </source>
</evidence>
<dbReference type="EC" id="1.1.1.267" evidence="9"/>
<feature type="domain" description="1-deoxy-D-xylulose 5-phosphate reductoisomerase N-terminal" evidence="11">
    <location>
        <begin position="57"/>
        <end position="192"/>
    </location>
</feature>
<feature type="binding site" evidence="9">
    <location>
        <position position="296"/>
    </location>
    <ligand>
        <name>1-deoxy-D-xylulose 5-phosphate</name>
        <dbReference type="ChEBI" id="CHEBI:57792"/>
    </ligand>
</feature>
<feature type="binding site" evidence="9">
    <location>
        <position position="89"/>
    </location>
    <ligand>
        <name>NADPH</name>
        <dbReference type="ChEBI" id="CHEBI:57783"/>
    </ligand>
</feature>
<dbReference type="InterPro" id="IPR003821">
    <property type="entry name" value="DXP_reductoisomerase"/>
</dbReference>
<keyword evidence="6 9" id="KW-0464">Manganese</keyword>
<dbReference type="SUPFAM" id="SSF55347">
    <property type="entry name" value="Glyceraldehyde-3-phosphate dehydrogenase-like, C-terminal domain"/>
    <property type="match status" value="1"/>
</dbReference>
<dbReference type="Gene3D" id="3.40.50.720">
    <property type="entry name" value="NAD(P)-binding Rossmann-like Domain"/>
    <property type="match status" value="1"/>
</dbReference>
<reference evidence="15" key="1">
    <citation type="journal article" date="2019" name="Int. J. Syst. Evol. Microbiol.">
        <title>The Global Catalogue of Microorganisms (GCM) 10K type strain sequencing project: providing services to taxonomists for standard genome sequencing and annotation.</title>
        <authorList>
            <consortium name="The Broad Institute Genomics Platform"/>
            <consortium name="The Broad Institute Genome Sequencing Center for Infectious Disease"/>
            <person name="Wu L."/>
            <person name="Ma J."/>
        </authorList>
    </citation>
    <scope>NUCLEOTIDE SEQUENCE [LARGE SCALE GENOMIC DNA]</scope>
    <source>
        <strain evidence="15">JCM 11483</strain>
    </source>
</reference>